<dbReference type="Gene3D" id="2.100.10.20">
    <property type="entry name" value="Vitelline membrane outer layer protein I (VOMI)"/>
    <property type="match status" value="1"/>
</dbReference>
<name>A0AAW0U8U1_SCYPA</name>
<dbReference type="PANTHER" id="PTHR18841:SF0">
    <property type="entry name" value="VITELLINE MEMBRANE OUTER LAYER 1 HOMOLOG A-RELATED"/>
    <property type="match status" value="1"/>
</dbReference>
<dbReference type="AlphaFoldDB" id="A0AAW0U8U1"/>
<feature type="chain" id="PRO_5043799624" description="Vitelline membrane outer layer 1-like protein" evidence="1">
    <location>
        <begin position="20"/>
        <end position="232"/>
    </location>
</feature>
<gene>
    <name evidence="2" type="ORF">O3P69_005509</name>
</gene>
<proteinExistence type="predicted"/>
<reference evidence="2 3" key="1">
    <citation type="submission" date="2023-03" db="EMBL/GenBank/DDBJ databases">
        <title>High-quality genome of Scylla paramamosain provides insights in environmental adaptation.</title>
        <authorList>
            <person name="Zhang L."/>
        </authorList>
    </citation>
    <scope>NUCLEOTIDE SEQUENCE [LARGE SCALE GENOMIC DNA]</scope>
    <source>
        <strain evidence="2">LZ_2023a</strain>
        <tissue evidence="2">Muscle</tissue>
    </source>
</reference>
<dbReference type="Pfam" id="PF03762">
    <property type="entry name" value="VOMI"/>
    <property type="match status" value="1"/>
</dbReference>
<evidence type="ECO:0000256" key="1">
    <source>
        <dbReference type="SAM" id="SignalP"/>
    </source>
</evidence>
<dbReference type="GO" id="GO:0005615">
    <property type="term" value="C:extracellular space"/>
    <property type="evidence" value="ECO:0007669"/>
    <property type="project" value="TreeGrafter"/>
</dbReference>
<sequence length="232" mass="24602">MTNLAFLLPLLALGGQAAAAVAGPRSVVETLHLDNGLNKGEWGPIAICSPNAYVFAFEIKYSGLGYVDDTSVNAIKLYCQTSEGSLTDLITSSEGTYGQWRGMRPCGAGEFLTGVRGNVVPDMGPLGDDLGVDNLQMRCSGGEVLDGLHGTPQKVGQSSVVAREITEVGGREMEAVHLKIPRAAHARDYGDWGTWQACSVGNKICGLQVRLQNNHPLEDDAGVTDVNMFCCS</sequence>
<organism evidence="2 3">
    <name type="scientific">Scylla paramamosain</name>
    <name type="common">Mud crab</name>
    <dbReference type="NCBI Taxonomy" id="85552"/>
    <lineage>
        <taxon>Eukaryota</taxon>
        <taxon>Metazoa</taxon>
        <taxon>Ecdysozoa</taxon>
        <taxon>Arthropoda</taxon>
        <taxon>Crustacea</taxon>
        <taxon>Multicrustacea</taxon>
        <taxon>Malacostraca</taxon>
        <taxon>Eumalacostraca</taxon>
        <taxon>Eucarida</taxon>
        <taxon>Decapoda</taxon>
        <taxon>Pleocyemata</taxon>
        <taxon>Brachyura</taxon>
        <taxon>Eubrachyura</taxon>
        <taxon>Portunoidea</taxon>
        <taxon>Portunidae</taxon>
        <taxon>Portuninae</taxon>
        <taxon>Scylla</taxon>
    </lineage>
</organism>
<dbReference type="PANTHER" id="PTHR18841">
    <property type="entry name" value="VITELLINE MEMBRANE OUTER LAYER PROTEIN I-RELATED"/>
    <property type="match status" value="1"/>
</dbReference>
<dbReference type="SUPFAM" id="SSF51092">
    <property type="entry name" value="Vitelline membrane outer protein-I (VMO-I)"/>
    <property type="match status" value="1"/>
</dbReference>
<accession>A0AAW0U8U1</accession>
<keyword evidence="1" id="KW-0732">Signal</keyword>
<dbReference type="Proteomes" id="UP001487740">
    <property type="component" value="Unassembled WGS sequence"/>
</dbReference>
<keyword evidence="3" id="KW-1185">Reference proteome</keyword>
<dbReference type="InterPro" id="IPR005515">
    <property type="entry name" value="VOMI"/>
</dbReference>
<feature type="signal peptide" evidence="1">
    <location>
        <begin position="1"/>
        <end position="19"/>
    </location>
</feature>
<evidence type="ECO:0000313" key="2">
    <source>
        <dbReference type="EMBL" id="KAK8396508.1"/>
    </source>
</evidence>
<evidence type="ECO:0008006" key="4">
    <source>
        <dbReference type="Google" id="ProtNLM"/>
    </source>
</evidence>
<comment type="caution">
    <text evidence="2">The sequence shown here is derived from an EMBL/GenBank/DDBJ whole genome shotgun (WGS) entry which is preliminary data.</text>
</comment>
<protein>
    <recommendedName>
        <fullName evidence="4">Vitelline membrane outer layer 1-like protein</fullName>
    </recommendedName>
</protein>
<dbReference type="InterPro" id="IPR036706">
    <property type="entry name" value="VOMI_sf"/>
</dbReference>
<evidence type="ECO:0000313" key="3">
    <source>
        <dbReference type="Proteomes" id="UP001487740"/>
    </source>
</evidence>
<dbReference type="EMBL" id="JARAKH010000016">
    <property type="protein sequence ID" value="KAK8396508.1"/>
    <property type="molecule type" value="Genomic_DNA"/>
</dbReference>